<dbReference type="AlphaFoldDB" id="A0A6I4SV27"/>
<gene>
    <name evidence="2" type="ORF">GRI89_09390</name>
</gene>
<reference evidence="2 3" key="1">
    <citation type="submission" date="2019-12" db="EMBL/GenBank/DDBJ databases">
        <title>Genomic-based taxomic classification of the family Erythrobacteraceae.</title>
        <authorList>
            <person name="Xu L."/>
        </authorList>
    </citation>
    <scope>NUCLEOTIDE SEQUENCE [LARGE SCALE GENOMIC DNA]</scope>
    <source>
        <strain evidence="2 3">MCCC 1K01500</strain>
    </source>
</reference>
<dbReference type="Proteomes" id="UP000433652">
    <property type="component" value="Unassembled WGS sequence"/>
</dbReference>
<proteinExistence type="predicted"/>
<dbReference type="RefSeq" id="WP_159794484.1">
    <property type="nucleotide sequence ID" value="NZ_WTYM01000038.1"/>
</dbReference>
<dbReference type="InterPro" id="IPR025272">
    <property type="entry name" value="SocA_Panacea"/>
</dbReference>
<organism evidence="2 3">
    <name type="scientific">Croceibacterium salegens</name>
    <dbReference type="NCBI Taxonomy" id="1737568"/>
    <lineage>
        <taxon>Bacteria</taxon>
        <taxon>Pseudomonadati</taxon>
        <taxon>Pseudomonadota</taxon>
        <taxon>Alphaproteobacteria</taxon>
        <taxon>Sphingomonadales</taxon>
        <taxon>Erythrobacteraceae</taxon>
        <taxon>Croceibacterium</taxon>
    </lineage>
</organism>
<comment type="caution">
    <text evidence="2">The sequence shown here is derived from an EMBL/GenBank/DDBJ whole genome shotgun (WGS) entry which is preliminary data.</text>
</comment>
<sequence>MSEASVPPYDAREVSNHIIKLAINSRLELTQMSLLKIVFFAHGWYLVSKGAPLIRQPVEAWEYWPVVKVVRDAFKEFGKKPINKFAERGSTSSRD</sequence>
<protein>
    <submittedName>
        <fullName evidence="2">DUF4065 domain-containing protein</fullName>
    </submittedName>
</protein>
<evidence type="ECO:0000313" key="2">
    <source>
        <dbReference type="EMBL" id="MXO59751.1"/>
    </source>
</evidence>
<evidence type="ECO:0000313" key="3">
    <source>
        <dbReference type="Proteomes" id="UP000433652"/>
    </source>
</evidence>
<dbReference type="OrthoDB" id="9799173at2"/>
<feature type="domain" description="Antitoxin SocA-like Panacea" evidence="1">
    <location>
        <begin position="34"/>
        <end position="88"/>
    </location>
</feature>
<keyword evidence="3" id="KW-1185">Reference proteome</keyword>
<evidence type="ECO:0000259" key="1">
    <source>
        <dbReference type="Pfam" id="PF13274"/>
    </source>
</evidence>
<name>A0A6I4SV27_9SPHN</name>
<dbReference type="Pfam" id="PF13274">
    <property type="entry name" value="SocA_Panacea"/>
    <property type="match status" value="1"/>
</dbReference>
<accession>A0A6I4SV27</accession>
<dbReference type="EMBL" id="WTYM01000038">
    <property type="protein sequence ID" value="MXO59751.1"/>
    <property type="molecule type" value="Genomic_DNA"/>
</dbReference>